<dbReference type="CDD" id="cd00317">
    <property type="entry name" value="cyclophilin"/>
    <property type="match status" value="1"/>
</dbReference>
<dbReference type="PANTHER" id="PTHR45625">
    <property type="entry name" value="PEPTIDYL-PROLYL CIS-TRANS ISOMERASE-RELATED"/>
    <property type="match status" value="1"/>
</dbReference>
<evidence type="ECO:0000256" key="2">
    <source>
        <dbReference type="ARBA" id="ARBA00013194"/>
    </source>
</evidence>
<dbReference type="FunFam" id="2.40.100.10:FF:000003">
    <property type="entry name" value="Peptidylprolyl isomerase domain and WD repeat-containing 1"/>
    <property type="match status" value="1"/>
</dbReference>
<evidence type="ECO:0000313" key="11">
    <source>
        <dbReference type="EMBL" id="PIX28197.1"/>
    </source>
</evidence>
<feature type="transmembrane region" description="Helical" evidence="7">
    <location>
        <begin position="12"/>
        <end position="37"/>
    </location>
</feature>
<dbReference type="Pfam" id="PF00160">
    <property type="entry name" value="Pro_isomerase"/>
    <property type="match status" value="1"/>
</dbReference>
<dbReference type="GO" id="GO:0003755">
    <property type="term" value="F:peptidyl-prolyl cis-trans isomerase activity"/>
    <property type="evidence" value="ECO:0007669"/>
    <property type="project" value="UniProtKB-KW"/>
</dbReference>
<proteinExistence type="predicted"/>
<sequence length="197" mass="21493">MSKDLFVKRNFFVFVVIAGIVLGVSLLIAYFLIGGFYGNSKNSMTIATLETNKGTIKIELFTTGAPKTTQNFVDLANKGFYNKVIFHRVIPGFMIQSGDPTGTGTGGPGYKIADEFSQNLKHDKPGIVSMANAGPNTGGSQFFITLSPTPWLDRKHAIFGYVIEGMDVVEEISKVKCNVNDKPVEDIVMISVKIEQT</sequence>
<accession>A0A2H9QTP0</accession>
<dbReference type="Proteomes" id="UP000231449">
    <property type="component" value="Unassembled WGS sequence"/>
</dbReference>
<accession>A0A2H9N2W5</accession>
<gene>
    <name evidence="13" type="ORF">CO124_00050</name>
    <name evidence="10" type="ORF">COS22_01205</name>
    <name evidence="9" type="ORF">COS45_00170</name>
    <name evidence="12" type="ORF">COY63_00445</name>
    <name evidence="11" type="ORF">COZ66_00870</name>
</gene>
<evidence type="ECO:0000256" key="3">
    <source>
        <dbReference type="ARBA" id="ARBA00022574"/>
    </source>
</evidence>
<keyword evidence="5" id="KW-0697">Rotamase</keyword>
<reference evidence="12" key="1">
    <citation type="submission" date="2017-09" db="EMBL/GenBank/DDBJ databases">
        <title>Depth-based differentiation of microbial function through sediment-hosted aquifers and enrichment of novel symbionts in the deep terrestrial subsurface.</title>
        <authorList>
            <person name="Probst A.J."/>
            <person name="Ladd B."/>
            <person name="Jarett J.K."/>
            <person name="Geller-Mcgrath D.E."/>
            <person name="Sieber C.M."/>
            <person name="Emerson J.B."/>
            <person name="Anantharaman K."/>
            <person name="Thomas B.C."/>
            <person name="Malmstrom R."/>
            <person name="Stieglmeier M."/>
            <person name="Klingl A."/>
            <person name="Woyke T."/>
            <person name="Ryan C.M."/>
            <person name="Banfield J.F."/>
        </authorList>
    </citation>
    <scope>NUCLEOTIDE SEQUENCE [LARGE SCALE GENOMIC DNA]</scope>
    <source>
        <strain evidence="10">CG02_land_8_20_14_3_00_31_209</strain>
        <strain evidence="9">CG03_land_8_20_14_0_80_31_114</strain>
        <strain evidence="12">CG_4_10_14_0_8_um_filter_31_133</strain>
        <strain evidence="11">CG_4_8_14_3_um_filter</strain>
        <strain evidence="13">CG_4_9_14_3_um_filter_31_125</strain>
    </source>
</reference>
<evidence type="ECO:0000256" key="7">
    <source>
        <dbReference type="SAM" id="Phobius"/>
    </source>
</evidence>
<dbReference type="EMBL" id="PFIH01000021">
    <property type="protein sequence ID" value="PIX28197.1"/>
    <property type="molecule type" value="Genomic_DNA"/>
</dbReference>
<keyword evidence="6 12" id="KW-0413">Isomerase</keyword>
<feature type="domain" description="PPIase cyclophilin-type" evidence="8">
    <location>
        <begin position="43"/>
        <end position="194"/>
    </location>
</feature>
<dbReference type="Proteomes" id="UP000230477">
    <property type="component" value="Unassembled WGS sequence"/>
</dbReference>
<accession>A0A2H9M7D5</accession>
<evidence type="ECO:0000256" key="5">
    <source>
        <dbReference type="ARBA" id="ARBA00023110"/>
    </source>
</evidence>
<evidence type="ECO:0000256" key="4">
    <source>
        <dbReference type="ARBA" id="ARBA00022737"/>
    </source>
</evidence>
<evidence type="ECO:0000256" key="1">
    <source>
        <dbReference type="ARBA" id="ARBA00000971"/>
    </source>
</evidence>
<dbReference type="EMBL" id="PETW01000024">
    <property type="protein sequence ID" value="PIV46441.1"/>
    <property type="molecule type" value="Genomic_DNA"/>
</dbReference>
<name>A0A2H9PAK3_HUBC1</name>
<evidence type="ECO:0000313" key="14">
    <source>
        <dbReference type="Proteomes" id="UP000228874"/>
    </source>
</evidence>
<evidence type="ECO:0000259" key="8">
    <source>
        <dbReference type="PROSITE" id="PS50072"/>
    </source>
</evidence>
<dbReference type="InterPro" id="IPR044666">
    <property type="entry name" value="Cyclophilin_A-like"/>
</dbReference>
<evidence type="ECO:0000313" key="10">
    <source>
        <dbReference type="EMBL" id="PIV46441.1"/>
    </source>
</evidence>
<dbReference type="EMBL" id="PFMG01000015">
    <property type="protein sequence ID" value="PIY99984.1"/>
    <property type="molecule type" value="Genomic_DNA"/>
</dbReference>
<keyword evidence="3" id="KW-0853">WD repeat</keyword>
<dbReference type="PRINTS" id="PR00153">
    <property type="entry name" value="CSAPPISMRASE"/>
</dbReference>
<keyword evidence="4" id="KW-0677">Repeat</keyword>
<keyword evidence="7" id="KW-1133">Transmembrane helix</keyword>
<comment type="catalytic activity">
    <reaction evidence="1">
        <text>[protein]-peptidylproline (omega=180) = [protein]-peptidylproline (omega=0)</text>
        <dbReference type="Rhea" id="RHEA:16237"/>
        <dbReference type="Rhea" id="RHEA-COMP:10747"/>
        <dbReference type="Rhea" id="RHEA-COMP:10748"/>
        <dbReference type="ChEBI" id="CHEBI:83833"/>
        <dbReference type="ChEBI" id="CHEBI:83834"/>
        <dbReference type="EC" id="5.2.1.8"/>
    </reaction>
</comment>
<evidence type="ECO:0000313" key="13">
    <source>
        <dbReference type="EMBL" id="PJB04488.1"/>
    </source>
</evidence>
<protein>
    <recommendedName>
        <fullName evidence="2">peptidylprolyl isomerase</fullName>
        <ecNumber evidence="2">5.2.1.8</ecNumber>
    </recommendedName>
</protein>
<dbReference type="Proteomes" id="UP000230713">
    <property type="component" value="Unassembled WGS sequence"/>
</dbReference>
<dbReference type="EMBL" id="PEUT01000001">
    <property type="protein sequence ID" value="PIV13952.1"/>
    <property type="molecule type" value="Genomic_DNA"/>
</dbReference>
<dbReference type="Proteomes" id="UP000228888">
    <property type="component" value="Unassembled WGS sequence"/>
</dbReference>
<keyword evidence="7" id="KW-0812">Transmembrane</keyword>
<dbReference type="EC" id="5.2.1.8" evidence="2"/>
<organism evidence="12 14">
    <name type="scientific">Huberarchaeum crystalense</name>
    <dbReference type="NCBI Taxonomy" id="2014257"/>
    <lineage>
        <taxon>Archaea</taxon>
        <taxon>Candidatus Huberarchaeota</taxon>
        <taxon>Candidatus Huberarchaeia</taxon>
        <taxon>Candidatus Huberarchaeales</taxon>
        <taxon>Candidatus Huberarchaeaceae</taxon>
        <taxon>Candidatus Huberarchaeum</taxon>
    </lineage>
</organism>
<dbReference type="SUPFAM" id="SSF50891">
    <property type="entry name" value="Cyclophilin-like"/>
    <property type="match status" value="1"/>
</dbReference>
<dbReference type="InterPro" id="IPR002130">
    <property type="entry name" value="Cyclophilin-type_PPIase_dom"/>
</dbReference>
<reference evidence="14 15" key="2">
    <citation type="submission" date="2017-09" db="EMBL/GenBank/DDBJ databases">
        <title>Depth-based differentiation of microbial function through sediment-hosted aquifers and enrichment of novel symbionts in the deep terrestrial subsurface.</title>
        <authorList>
            <person name="Probst A.J."/>
            <person name="Ladd B."/>
            <person name="Jarett J.K."/>
            <person name="Geller-Mcgrath D.E."/>
            <person name="Sieber C.M.K."/>
            <person name="Emerson J.B."/>
            <person name="Anantharaman K."/>
            <person name="Thomas B.C."/>
            <person name="Malmstrom R."/>
            <person name="Stieglmeier M."/>
            <person name="Klingl A."/>
            <person name="Woyke T."/>
            <person name="Ryan C.M."/>
            <person name="Banfield J.F."/>
        </authorList>
    </citation>
    <scope>NUCLEOTIDE SEQUENCE [LARGE SCALE GENOMIC DNA]</scope>
</reference>
<dbReference type="AlphaFoldDB" id="A0A2H9PAK3"/>
<dbReference type="InterPro" id="IPR029000">
    <property type="entry name" value="Cyclophilin-like_dom_sf"/>
</dbReference>
<evidence type="ECO:0000313" key="12">
    <source>
        <dbReference type="EMBL" id="PIY99984.1"/>
    </source>
</evidence>
<evidence type="ECO:0000256" key="6">
    <source>
        <dbReference type="ARBA" id="ARBA00023235"/>
    </source>
</evidence>
<comment type="caution">
    <text evidence="12">The sequence shown here is derived from an EMBL/GenBank/DDBJ whole genome shotgun (WGS) entry which is preliminary data.</text>
</comment>
<dbReference type="PROSITE" id="PS50072">
    <property type="entry name" value="CSA_PPIASE_2"/>
    <property type="match status" value="1"/>
</dbReference>
<dbReference type="EMBL" id="PFUW01000003">
    <property type="protein sequence ID" value="PJB04488.1"/>
    <property type="molecule type" value="Genomic_DNA"/>
</dbReference>
<evidence type="ECO:0000313" key="9">
    <source>
        <dbReference type="EMBL" id="PIV13952.1"/>
    </source>
</evidence>
<keyword evidence="7" id="KW-0472">Membrane</keyword>
<evidence type="ECO:0000313" key="15">
    <source>
        <dbReference type="Proteomes" id="UP000228888"/>
    </source>
</evidence>
<dbReference type="Gene3D" id="2.40.100.10">
    <property type="entry name" value="Cyclophilin-like"/>
    <property type="match status" value="1"/>
</dbReference>
<dbReference type="Proteomes" id="UP000228874">
    <property type="component" value="Unassembled WGS sequence"/>
</dbReference>
<accession>A0A2H9PAK3</accession>
<dbReference type="PANTHER" id="PTHR45625:SF4">
    <property type="entry name" value="PEPTIDYLPROLYL ISOMERASE DOMAIN AND WD REPEAT-CONTAINING PROTEIN 1"/>
    <property type="match status" value="1"/>
</dbReference>
<accession>A0A2H9M2Y8</accession>